<dbReference type="SUPFAM" id="SSF56601">
    <property type="entry name" value="beta-lactamase/transpeptidase-like"/>
    <property type="match status" value="1"/>
</dbReference>
<dbReference type="KEGG" id="dhy:DESAM_22104"/>
<accession>L0RFN2</accession>
<dbReference type="OrthoDB" id="5524666at2"/>
<feature type="domain" description="Beta-lactamase-related" evidence="1">
    <location>
        <begin position="40"/>
        <end position="349"/>
    </location>
</feature>
<organism evidence="2 3">
    <name type="scientific">Maridesulfovibrio hydrothermalis AM13 = DSM 14728</name>
    <dbReference type="NCBI Taxonomy" id="1121451"/>
    <lineage>
        <taxon>Bacteria</taxon>
        <taxon>Pseudomonadati</taxon>
        <taxon>Thermodesulfobacteriota</taxon>
        <taxon>Desulfovibrionia</taxon>
        <taxon>Desulfovibrionales</taxon>
        <taxon>Desulfovibrionaceae</taxon>
        <taxon>Maridesulfovibrio</taxon>
    </lineage>
</organism>
<proteinExistence type="predicted"/>
<reference evidence="2 3" key="1">
    <citation type="submission" date="2012-10" db="EMBL/GenBank/DDBJ databases">
        <authorList>
            <person name="Genoscope - CEA"/>
        </authorList>
    </citation>
    <scope>NUCLEOTIDE SEQUENCE [LARGE SCALE GENOMIC DNA]</scope>
    <source>
        <strain evidence="3">AM13 / DSM 14728</strain>
    </source>
</reference>
<evidence type="ECO:0000313" key="3">
    <source>
        <dbReference type="Proteomes" id="UP000010808"/>
    </source>
</evidence>
<name>L0RFN2_9BACT</name>
<dbReference type="STRING" id="1121451.DESAM_22104"/>
<gene>
    <name evidence="2" type="ORF">DESAM_22104</name>
</gene>
<dbReference type="PATRIC" id="fig|1121451.3.peg.2326"/>
<keyword evidence="3" id="KW-1185">Reference proteome</keyword>
<dbReference type="InterPro" id="IPR050491">
    <property type="entry name" value="AmpC-like"/>
</dbReference>
<evidence type="ECO:0000259" key="1">
    <source>
        <dbReference type="Pfam" id="PF00144"/>
    </source>
</evidence>
<dbReference type="InterPro" id="IPR001466">
    <property type="entry name" value="Beta-lactam-related"/>
</dbReference>
<sequence length="369" mass="41418">MRVDKKKSVLIALILFILALPAWAKGSGRDNLRNEFAKAIRALNIPGGIMIVQNPKGERWTVTAGVRKLGGNSPIREELKFRLGSITKTYVASVVLMLVKEGELSLDTKVHAVLPDIVGSDDPVTVRNLLQMRSNLGNFATDKKFLKEFRHKPWKKWSAKALLKFKPDRLKAAGISFEYNNSNYVLLGMIIEKVTKDTFENQVRKRILRPLKLKHTSFPVTMVGMPKPFARGYDYNPVSDKIKDFTFRINPSWAWCSGNAISTAPDVMEWIVAYLDGYGLNEQLRAEQMSFKPALHYGSSYGLGVMNKYGAVGHNGNYAGIYTALAFKFKGYYFVILTNGQSRGGMHNATAEVVFWRIIGKLPLFDAAE</sequence>
<dbReference type="PANTHER" id="PTHR46825:SF7">
    <property type="entry name" value="D-ALANYL-D-ALANINE CARBOXYPEPTIDASE"/>
    <property type="match status" value="1"/>
</dbReference>
<dbReference type="AlphaFoldDB" id="L0RFN2"/>
<dbReference type="Proteomes" id="UP000010808">
    <property type="component" value="Chromosome"/>
</dbReference>
<dbReference type="Gene3D" id="3.40.710.10">
    <property type="entry name" value="DD-peptidase/beta-lactamase superfamily"/>
    <property type="match status" value="1"/>
</dbReference>
<dbReference type="RefSeq" id="WP_015336971.1">
    <property type="nucleotide sequence ID" value="NC_020055.1"/>
</dbReference>
<dbReference type="EMBL" id="FO203522">
    <property type="protein sequence ID" value="CCO24371.1"/>
    <property type="molecule type" value="Genomic_DNA"/>
</dbReference>
<dbReference type="Pfam" id="PF00144">
    <property type="entry name" value="Beta-lactamase"/>
    <property type="match status" value="1"/>
</dbReference>
<protein>
    <submittedName>
        <fullName evidence="2">Beta-lactamase</fullName>
    </submittedName>
</protein>
<dbReference type="eggNOG" id="COG1680">
    <property type="taxonomic scope" value="Bacteria"/>
</dbReference>
<dbReference type="HOGENOM" id="CLU_020027_2_3_7"/>
<evidence type="ECO:0000313" key="2">
    <source>
        <dbReference type="EMBL" id="CCO24371.1"/>
    </source>
</evidence>
<dbReference type="PANTHER" id="PTHR46825">
    <property type="entry name" value="D-ALANYL-D-ALANINE-CARBOXYPEPTIDASE/ENDOPEPTIDASE AMPH"/>
    <property type="match status" value="1"/>
</dbReference>
<dbReference type="InterPro" id="IPR012338">
    <property type="entry name" value="Beta-lactam/transpept-like"/>
</dbReference>